<protein>
    <submittedName>
        <fullName evidence="1">Uncharacterized protein</fullName>
    </submittedName>
</protein>
<name>A0A7S7RER7_CRYPV</name>
<accession>A0A7S7RER7</accession>
<dbReference type="PANTHER" id="PTHR16537">
    <property type="entry name" value="SJOEGREN SYNDROME/SCLERODERMA AUTOANTIGEN 1"/>
    <property type="match status" value="1"/>
</dbReference>
<evidence type="ECO:0000313" key="1">
    <source>
        <dbReference type="EMBL" id="QOY40089.1"/>
    </source>
</evidence>
<dbReference type="AlphaFoldDB" id="A0A7S7RER7"/>
<proteinExistence type="predicted"/>
<dbReference type="VEuPathDB" id="CryptoDB:CPATCC_0003450"/>
<gene>
    <name evidence="1" type="ORF">CPATCC_004168</name>
</gene>
<dbReference type="Proteomes" id="UP000593906">
    <property type="component" value="Chromosome 8"/>
</dbReference>
<sequence>MKDVSAISGLMGSYLLKGWIMLGDACPSCEEVPLLEDPSNGLKYCMKCSPPMISSRSSNNKLAESLSNEEKLNMFTNIEADCTNKESGKITIKNTLEENVNHMVVEISKIGVSALNSADFSIERRLDIVDKAANTIHKLLSIYMLDYK</sequence>
<dbReference type="Pfam" id="PF06677">
    <property type="entry name" value="Auto_anti-p27"/>
    <property type="match status" value="1"/>
</dbReference>
<dbReference type="InterPro" id="IPR051888">
    <property type="entry name" value="UPF0148_domain"/>
</dbReference>
<dbReference type="PANTHER" id="PTHR16537:SF1">
    <property type="entry name" value="PROTEIN ZNRD2"/>
    <property type="match status" value="1"/>
</dbReference>
<dbReference type="InterPro" id="IPR009563">
    <property type="entry name" value="SSSCA1"/>
</dbReference>
<dbReference type="EMBL" id="CP044415">
    <property type="protein sequence ID" value="QOY40089.1"/>
    <property type="molecule type" value="Genomic_DNA"/>
</dbReference>
<evidence type="ECO:0000313" key="2">
    <source>
        <dbReference type="Proteomes" id="UP000593906"/>
    </source>
</evidence>
<reference evidence="1 2" key="1">
    <citation type="submission" date="2019-09" db="EMBL/GenBank/DDBJ databases">
        <title>Consistent, comparative and evidence-based genome assembly and annotation for Cryptosporidium parvum, C. hominis and C. tyzzeri.</title>
        <authorList>
            <person name="Baptista R.P."/>
            <person name="Li Y."/>
            <person name="Sateriale A."/>
            <person name="Ansell B."/>
            <person name="Jex A."/>
            <person name="Sanders M."/>
            <person name="Brooks K."/>
            <person name="Tracey A."/>
            <person name="Berriman M."/>
            <person name="Striepen B."/>
            <person name="Cotton J.A."/>
            <person name="Kissinger J.C."/>
        </authorList>
    </citation>
    <scope>NUCLEOTIDE SEQUENCE [LARGE SCALE GENOMIC DNA]</scope>
    <source>
        <strain evidence="1 2">IOWA-ATCC</strain>
    </source>
</reference>
<organism evidence="1 2">
    <name type="scientific">Cryptosporidium parvum</name>
    <dbReference type="NCBI Taxonomy" id="5807"/>
    <lineage>
        <taxon>Eukaryota</taxon>
        <taxon>Sar</taxon>
        <taxon>Alveolata</taxon>
        <taxon>Apicomplexa</taxon>
        <taxon>Conoidasida</taxon>
        <taxon>Coccidia</taxon>
        <taxon>Eucoccidiorida</taxon>
        <taxon>Eimeriorina</taxon>
        <taxon>Cryptosporidiidae</taxon>
        <taxon>Cryptosporidium</taxon>
    </lineage>
</organism>